<dbReference type="Proteomes" id="UP001140234">
    <property type="component" value="Unassembled WGS sequence"/>
</dbReference>
<evidence type="ECO:0000313" key="2">
    <source>
        <dbReference type="Proteomes" id="UP001140234"/>
    </source>
</evidence>
<dbReference type="EMBL" id="JANBUJ010000081">
    <property type="protein sequence ID" value="KAJ2774624.1"/>
    <property type="molecule type" value="Genomic_DNA"/>
</dbReference>
<proteinExistence type="predicted"/>
<organism evidence="1 2">
    <name type="scientific">Coemansia nantahalensis</name>
    <dbReference type="NCBI Taxonomy" id="2789366"/>
    <lineage>
        <taxon>Eukaryota</taxon>
        <taxon>Fungi</taxon>
        <taxon>Fungi incertae sedis</taxon>
        <taxon>Zoopagomycota</taxon>
        <taxon>Kickxellomycotina</taxon>
        <taxon>Kickxellomycetes</taxon>
        <taxon>Kickxellales</taxon>
        <taxon>Kickxellaceae</taxon>
        <taxon>Coemansia</taxon>
    </lineage>
</organism>
<evidence type="ECO:0000313" key="1">
    <source>
        <dbReference type="EMBL" id="KAJ2774624.1"/>
    </source>
</evidence>
<keyword evidence="2" id="KW-1185">Reference proteome</keyword>
<protein>
    <submittedName>
        <fullName evidence="1">Uncharacterized protein</fullName>
    </submittedName>
</protein>
<reference evidence="1" key="1">
    <citation type="submission" date="2022-07" db="EMBL/GenBank/DDBJ databases">
        <title>Phylogenomic reconstructions and comparative analyses of Kickxellomycotina fungi.</title>
        <authorList>
            <person name="Reynolds N.K."/>
            <person name="Stajich J.E."/>
            <person name="Barry K."/>
            <person name="Grigoriev I.V."/>
            <person name="Crous P."/>
            <person name="Smith M.E."/>
        </authorList>
    </citation>
    <scope>NUCLEOTIDE SEQUENCE</scope>
    <source>
        <strain evidence="1">CBS 109366</strain>
    </source>
</reference>
<sequence length="212" mass="23657">MENVVISGAYPGRDGAVAPARAGQQCPFLAGSEGTAKRYAETRQDESLRAALKLLRPASDDFRVGDYAQSFNWDEIGREYERQLGAHAGLPERASEDGWYAVVFRSKRNPECNHRDLFDADRAAYTEAFEATNGALLVYWFTGLDADNNCLATCVWTGRDIARSVNALPRHKEAARLSAGAYIHYHIDRYGIAWDRARRRLDVAPWGGESAR</sequence>
<accession>A0ACC1K751</accession>
<name>A0ACC1K751_9FUNG</name>
<comment type="caution">
    <text evidence="1">The sequence shown here is derived from an EMBL/GenBank/DDBJ whole genome shotgun (WGS) entry which is preliminary data.</text>
</comment>
<gene>
    <name evidence="1" type="ORF">IWQ57_000733</name>
</gene>